<comment type="caution">
    <text evidence="19">The sequence shown here is derived from an EMBL/GenBank/DDBJ whole genome shotgun (WGS) entry which is preliminary data.</text>
</comment>
<keyword evidence="4" id="KW-1003">Cell membrane</keyword>
<dbReference type="GO" id="GO:0005886">
    <property type="term" value="C:plasma membrane"/>
    <property type="evidence" value="ECO:0007669"/>
    <property type="project" value="UniProtKB-SubCell"/>
</dbReference>
<feature type="binding site" description="axial binding residue" evidence="16">
    <location>
        <position position="56"/>
    </location>
    <ligand>
        <name>heme b</name>
        <dbReference type="ChEBI" id="CHEBI:60344"/>
        <label>1</label>
    </ligand>
    <ligandPart>
        <name>Fe</name>
        <dbReference type="ChEBI" id="CHEBI:18248"/>
    </ligandPart>
</feature>
<keyword evidence="10" id="KW-0560">Oxidoreductase</keyword>
<feature type="transmembrane region" description="Helical" evidence="17">
    <location>
        <begin position="130"/>
        <end position="149"/>
    </location>
</feature>
<evidence type="ECO:0000256" key="11">
    <source>
        <dbReference type="ARBA" id="ARBA00023004"/>
    </source>
</evidence>
<evidence type="ECO:0000256" key="7">
    <source>
        <dbReference type="ARBA" id="ARBA00022723"/>
    </source>
</evidence>
<feature type="transmembrane region" description="Helical" evidence="17">
    <location>
        <begin position="189"/>
        <end position="217"/>
    </location>
</feature>
<dbReference type="NCBIfam" id="TIGR00351">
    <property type="entry name" value="narI"/>
    <property type="match status" value="1"/>
</dbReference>
<dbReference type="GO" id="GO:0020037">
    <property type="term" value="F:heme binding"/>
    <property type="evidence" value="ECO:0007669"/>
    <property type="project" value="TreeGrafter"/>
</dbReference>
<evidence type="ECO:0000256" key="2">
    <source>
        <dbReference type="ARBA" id="ARBA00012500"/>
    </source>
</evidence>
<dbReference type="FunFam" id="1.20.950.20:FF:000001">
    <property type="entry name" value="Respiratory nitrate reductase subunit gamma"/>
    <property type="match status" value="1"/>
</dbReference>
<feature type="transmembrane region" description="Helical" evidence="17">
    <location>
        <begin position="6"/>
        <end position="26"/>
    </location>
</feature>
<sequence length="229" mass="26077">MYYLNQFIFGIYPYIAVSIFFLGSLIRFDTNQYSWKSESSQLLYPRLLRVGNILFHIGVLGLFFGHLVGLLTPVIVWDTLGISHEAKQLTAMIAGGTMGTLALIGLLMLIYRRFSCARLLANSSWRDKLVLIWLLITLCLGLGTIHVSAHHLDGEEMISLMQWAQHIVTFRSGAANIIAHVDPIFKLHLFMGMSVFVIFPFTRLVHIWSGFGALVYLKRKAQLVRSRRY</sequence>
<evidence type="ECO:0000256" key="17">
    <source>
        <dbReference type="SAM" id="Phobius"/>
    </source>
</evidence>
<name>A0A2N9WSH3_9NEIS</name>
<dbReference type="GO" id="GO:0009325">
    <property type="term" value="C:nitrate reductase complex"/>
    <property type="evidence" value="ECO:0007669"/>
    <property type="project" value="InterPro"/>
</dbReference>
<comment type="catalytic activity">
    <reaction evidence="14">
        <text>nitrate + a quinol = a quinone + nitrite + H2O</text>
        <dbReference type="Rhea" id="RHEA:56144"/>
        <dbReference type="ChEBI" id="CHEBI:15377"/>
        <dbReference type="ChEBI" id="CHEBI:16301"/>
        <dbReference type="ChEBI" id="CHEBI:17632"/>
        <dbReference type="ChEBI" id="CHEBI:24646"/>
        <dbReference type="ChEBI" id="CHEBI:132124"/>
        <dbReference type="EC" id="1.7.5.1"/>
    </reaction>
</comment>
<dbReference type="PANTHER" id="PTHR30598:SF3">
    <property type="entry name" value="RESPIRATORY NITRATE REDUCTASE 1 GAMMA CHAIN"/>
    <property type="match status" value="1"/>
</dbReference>
<dbReference type="GO" id="GO:0009055">
    <property type="term" value="F:electron transfer activity"/>
    <property type="evidence" value="ECO:0007669"/>
    <property type="project" value="TreeGrafter"/>
</dbReference>
<evidence type="ECO:0000256" key="10">
    <source>
        <dbReference type="ARBA" id="ARBA00023002"/>
    </source>
</evidence>
<feature type="binding site" description="axial binding residue" evidence="16">
    <location>
        <position position="206"/>
    </location>
    <ligand>
        <name>heme b</name>
        <dbReference type="ChEBI" id="CHEBI:60344"/>
        <label>1</label>
    </ligand>
    <ligandPart>
        <name>Fe</name>
        <dbReference type="ChEBI" id="CHEBI:18248"/>
    </ligandPart>
</feature>
<keyword evidence="11 16" id="KW-0408">Iron</keyword>
<keyword evidence="8" id="KW-0249">Electron transport</keyword>
<feature type="domain" description="NarG-like" evidence="18">
    <location>
        <begin position="5"/>
        <end position="227"/>
    </location>
</feature>
<evidence type="ECO:0000256" key="4">
    <source>
        <dbReference type="ARBA" id="ARBA00022475"/>
    </source>
</evidence>
<dbReference type="Pfam" id="PF02665">
    <property type="entry name" value="Nitrate_red_gam"/>
    <property type="match status" value="1"/>
</dbReference>
<dbReference type="PANTHER" id="PTHR30598">
    <property type="entry name" value="NITRATE REDUCTASE PRIVATE CHAPERONE, REDOX ENZYME MATURATION PROTEIN REMP FAMILY"/>
    <property type="match status" value="1"/>
</dbReference>
<keyword evidence="3" id="KW-0813">Transport</keyword>
<keyword evidence="9 17" id="KW-1133">Transmembrane helix</keyword>
<dbReference type="EMBL" id="MDVB01000092">
    <property type="protein sequence ID" value="PIT13802.1"/>
    <property type="molecule type" value="Genomic_DNA"/>
</dbReference>
<evidence type="ECO:0000256" key="9">
    <source>
        <dbReference type="ARBA" id="ARBA00022989"/>
    </source>
</evidence>
<evidence type="ECO:0000256" key="14">
    <source>
        <dbReference type="ARBA" id="ARBA00048294"/>
    </source>
</evidence>
<reference evidence="19 20" key="1">
    <citation type="journal article" date="2017" name="MBio">
        <title>Type VI secretion-mediated competition in the bee gut microbiome.</title>
        <authorList>
            <person name="Steele M.I."/>
            <person name="Kwong W.K."/>
            <person name="Powell J.E."/>
            <person name="Whiteley M."/>
            <person name="Moran N.A."/>
        </authorList>
    </citation>
    <scope>NUCLEOTIDE SEQUENCE [LARGE SCALE GENOMIC DNA]</scope>
    <source>
        <strain evidence="19 20">App2-2</strain>
    </source>
</reference>
<feature type="binding site" description="axial binding residue" evidence="16">
    <location>
        <position position="66"/>
    </location>
    <ligand>
        <name>heme b</name>
        <dbReference type="ChEBI" id="CHEBI:60344"/>
        <label>2</label>
    </ligand>
    <ligandPart>
        <name>Fe</name>
        <dbReference type="ChEBI" id="CHEBI:18248"/>
    </ligandPart>
</feature>
<evidence type="ECO:0000256" key="5">
    <source>
        <dbReference type="ARBA" id="ARBA00022617"/>
    </source>
</evidence>
<keyword evidence="12" id="KW-0534">Nitrate assimilation</keyword>
<evidence type="ECO:0000256" key="1">
    <source>
        <dbReference type="ARBA" id="ARBA00004651"/>
    </source>
</evidence>
<evidence type="ECO:0000256" key="6">
    <source>
        <dbReference type="ARBA" id="ARBA00022692"/>
    </source>
</evidence>
<gene>
    <name evidence="19" type="ORF">BGI32_08685</name>
</gene>
<dbReference type="AlphaFoldDB" id="A0A2N9WSH3"/>
<evidence type="ECO:0000313" key="20">
    <source>
        <dbReference type="Proteomes" id="UP000231293"/>
    </source>
</evidence>
<evidence type="ECO:0000259" key="18">
    <source>
        <dbReference type="Pfam" id="PF02665"/>
    </source>
</evidence>
<dbReference type="InterPro" id="IPR003816">
    <property type="entry name" value="Nitrate_red_gam"/>
</dbReference>
<proteinExistence type="predicted"/>
<dbReference type="InterPro" id="IPR023234">
    <property type="entry name" value="NarG-like_domain"/>
</dbReference>
<keyword evidence="7" id="KW-0479">Metal-binding</keyword>
<evidence type="ECO:0000256" key="12">
    <source>
        <dbReference type="ARBA" id="ARBA00023063"/>
    </source>
</evidence>
<feature type="binding site" description="axial binding residue" evidence="16">
    <location>
        <position position="188"/>
    </location>
    <ligand>
        <name>heme b</name>
        <dbReference type="ChEBI" id="CHEBI:60344"/>
        <label>1</label>
    </ligand>
    <ligandPart>
        <name>Fe</name>
        <dbReference type="ChEBI" id="CHEBI:18248"/>
    </ligandPart>
</feature>
<dbReference type="SUPFAM" id="SSF103501">
    <property type="entry name" value="Respiratory nitrate reductase 1 gamma chain"/>
    <property type="match status" value="1"/>
</dbReference>
<feature type="transmembrane region" description="Helical" evidence="17">
    <location>
        <begin position="89"/>
        <end position="110"/>
    </location>
</feature>
<dbReference type="Gene3D" id="1.20.950.20">
    <property type="entry name" value="Transmembrane di-heme cytochromes, Chain C"/>
    <property type="match status" value="1"/>
</dbReference>
<evidence type="ECO:0000256" key="13">
    <source>
        <dbReference type="ARBA" id="ARBA00023136"/>
    </source>
</evidence>
<protein>
    <recommendedName>
        <fullName evidence="2">nitrate reductase (quinone)</fullName>
        <ecNumber evidence="2">1.7.5.1</ecNumber>
    </recommendedName>
</protein>
<dbReference type="InterPro" id="IPR051936">
    <property type="entry name" value="Heme-iron_electron_transfer"/>
</dbReference>
<keyword evidence="13 17" id="KW-0472">Membrane</keyword>
<evidence type="ECO:0000256" key="16">
    <source>
        <dbReference type="PIRSR" id="PIRSR603816-1"/>
    </source>
</evidence>
<evidence type="ECO:0000256" key="3">
    <source>
        <dbReference type="ARBA" id="ARBA00022448"/>
    </source>
</evidence>
<dbReference type="GO" id="GO:0019645">
    <property type="term" value="P:anaerobic electron transport chain"/>
    <property type="evidence" value="ECO:0007669"/>
    <property type="project" value="UniProtKB-ARBA"/>
</dbReference>
<comment type="subunit">
    <text evidence="15">Dimer of heterotrimers each composed of an alpha, a beta and a gamma chain. Alpha and beta are catalytic chains; gamma chains are involved in binding the enzyme complex to the cytoplasmic membrane.</text>
</comment>
<evidence type="ECO:0000256" key="15">
    <source>
        <dbReference type="ARBA" id="ARBA00063882"/>
    </source>
</evidence>
<organism evidence="19 20">
    <name type="scientific">Snodgrassella alvi</name>
    <dbReference type="NCBI Taxonomy" id="1196083"/>
    <lineage>
        <taxon>Bacteria</taxon>
        <taxon>Pseudomonadati</taxon>
        <taxon>Pseudomonadota</taxon>
        <taxon>Betaproteobacteria</taxon>
        <taxon>Neisseriales</taxon>
        <taxon>Neisseriaceae</taxon>
        <taxon>Snodgrassella</taxon>
    </lineage>
</organism>
<keyword evidence="5 16" id="KW-0349">Heme</keyword>
<dbReference type="InterPro" id="IPR036197">
    <property type="entry name" value="NarG-like_sf"/>
</dbReference>
<dbReference type="EC" id="1.7.5.1" evidence="2"/>
<dbReference type="GO" id="GO:0046872">
    <property type="term" value="F:metal ion binding"/>
    <property type="evidence" value="ECO:0007669"/>
    <property type="project" value="UniProtKB-KW"/>
</dbReference>
<evidence type="ECO:0000313" key="19">
    <source>
        <dbReference type="EMBL" id="PIT13802.1"/>
    </source>
</evidence>
<feature type="transmembrane region" description="Helical" evidence="17">
    <location>
        <begin position="47"/>
        <end position="69"/>
    </location>
</feature>
<dbReference type="GO" id="GO:0042128">
    <property type="term" value="P:nitrate assimilation"/>
    <property type="evidence" value="ECO:0007669"/>
    <property type="project" value="UniProtKB-KW"/>
</dbReference>
<dbReference type="GO" id="GO:0160182">
    <property type="term" value="F:nitrate reductase (quinone) activity"/>
    <property type="evidence" value="ECO:0007669"/>
    <property type="project" value="UniProtKB-EC"/>
</dbReference>
<evidence type="ECO:0000256" key="8">
    <source>
        <dbReference type="ARBA" id="ARBA00022982"/>
    </source>
</evidence>
<accession>A0A2N9WSH3</accession>
<comment type="subcellular location">
    <subcellularLocation>
        <location evidence="1">Cell membrane</location>
        <topology evidence="1">Multi-pass membrane protein</topology>
    </subcellularLocation>
</comment>
<dbReference type="RefSeq" id="WP_100089847.1">
    <property type="nucleotide sequence ID" value="NZ_MDVB01000092.1"/>
</dbReference>
<dbReference type="Proteomes" id="UP000231293">
    <property type="component" value="Unassembled WGS sequence"/>
</dbReference>
<keyword evidence="6 17" id="KW-0812">Transmembrane</keyword>